<organism evidence="4 5">
    <name type="scientific">Plectus sambesii</name>
    <dbReference type="NCBI Taxonomy" id="2011161"/>
    <lineage>
        <taxon>Eukaryota</taxon>
        <taxon>Metazoa</taxon>
        <taxon>Ecdysozoa</taxon>
        <taxon>Nematoda</taxon>
        <taxon>Chromadorea</taxon>
        <taxon>Plectida</taxon>
        <taxon>Plectina</taxon>
        <taxon>Plectoidea</taxon>
        <taxon>Plectidae</taxon>
        <taxon>Plectus</taxon>
    </lineage>
</organism>
<dbReference type="PANTHER" id="PTHR37442:SF1">
    <property type="entry name" value="CHONDROITIN PROTEOGLYCAN 4 DOMAIN-CONTAINING PROTEIN"/>
    <property type="match status" value="1"/>
</dbReference>
<dbReference type="InterPro" id="IPR053123">
    <property type="entry name" value="CPG4-like"/>
</dbReference>
<dbReference type="Pfam" id="PF15481">
    <property type="entry name" value="CPG4"/>
    <property type="match status" value="1"/>
</dbReference>
<evidence type="ECO:0000259" key="3">
    <source>
        <dbReference type="Pfam" id="PF15481"/>
    </source>
</evidence>
<dbReference type="PANTHER" id="PTHR37442">
    <property type="entry name" value="F18A1.7 PROTEIN-RELATED"/>
    <property type="match status" value="1"/>
</dbReference>
<feature type="signal peptide" evidence="2">
    <location>
        <begin position="1"/>
        <end position="17"/>
    </location>
</feature>
<sequence>MAFKWIALLCLVSIAVAQVEDSVPIATAQVGSEPAASDLPQGPTQGQDSAAVNPGLPQEGPIADIVFTGGECAQKCMRLLGDLNEVADPKNIEKVIKDLDGLCERYQNAKQCAAPCPQEELDSFNRATGLLQFTCVEKREMLQQLGPCMTQNQDSSLKTCEQQCGSLDDLIKVENGSGPTDPQQIFAKMGPVCK</sequence>
<reference evidence="5" key="1">
    <citation type="submission" date="2022-11" db="UniProtKB">
        <authorList>
            <consortium name="WormBaseParasite"/>
        </authorList>
    </citation>
    <scope>IDENTIFICATION</scope>
</reference>
<dbReference type="AlphaFoldDB" id="A0A914WN17"/>
<dbReference type="Proteomes" id="UP000887566">
    <property type="component" value="Unplaced"/>
</dbReference>
<accession>A0A914WN17</accession>
<proteinExistence type="predicted"/>
<dbReference type="WBParaSite" id="PSAMB.scaffold4348size14928.g24097.t1">
    <property type="protein sequence ID" value="PSAMB.scaffold4348size14928.g24097.t1"/>
    <property type="gene ID" value="PSAMB.scaffold4348size14928.g24097"/>
</dbReference>
<evidence type="ECO:0000313" key="5">
    <source>
        <dbReference type="WBParaSite" id="PSAMB.scaffold4348size14928.g24097.t1"/>
    </source>
</evidence>
<keyword evidence="2" id="KW-0732">Signal</keyword>
<evidence type="ECO:0000313" key="4">
    <source>
        <dbReference type="Proteomes" id="UP000887566"/>
    </source>
</evidence>
<evidence type="ECO:0000256" key="2">
    <source>
        <dbReference type="SAM" id="SignalP"/>
    </source>
</evidence>
<name>A0A914WN17_9BILA</name>
<dbReference type="InterPro" id="IPR029153">
    <property type="entry name" value="CPG4"/>
</dbReference>
<feature type="region of interest" description="Disordered" evidence="1">
    <location>
        <begin position="33"/>
        <end position="55"/>
    </location>
</feature>
<evidence type="ECO:0000256" key="1">
    <source>
        <dbReference type="SAM" id="MobiDB-lite"/>
    </source>
</evidence>
<keyword evidence="4" id="KW-1185">Reference proteome</keyword>
<feature type="chain" id="PRO_5037734208" evidence="2">
    <location>
        <begin position="18"/>
        <end position="194"/>
    </location>
</feature>
<feature type="domain" description="Chondroitin proteoglycan 4" evidence="3">
    <location>
        <begin position="71"/>
        <end position="164"/>
    </location>
</feature>
<protein>
    <submittedName>
        <fullName evidence="5">Chondroitin proteoglycan 4 domain-containing protein</fullName>
    </submittedName>
</protein>